<dbReference type="Gene3D" id="3.30.930.10">
    <property type="entry name" value="Bira Bifunctional Protein, Domain 2"/>
    <property type="match status" value="1"/>
</dbReference>
<dbReference type="EMBL" id="CP029554">
    <property type="protein sequence ID" value="AXE36244.1"/>
    <property type="molecule type" value="Genomic_DNA"/>
</dbReference>
<sequence length="154" mass="16793">MASFSMREFVFVGERELVERESEAAFMYAVAFLRGAGFSIDLEVASDIFYGEGSAATRKVQKAMGVKLEAVTMGPAGVRGSVASRNFHRDLFTSTFGIGNDDQSCRMHSACVAFGIERLLLSLLAATEDFDPVRLIDLLRRSAELIEAPEGSII</sequence>
<proteinExistence type="predicted"/>
<evidence type="ECO:0000313" key="1">
    <source>
        <dbReference type="EMBL" id="AXE36244.1"/>
    </source>
</evidence>
<protein>
    <submittedName>
        <fullName evidence="1">Uncharacterized protein</fullName>
    </submittedName>
</protein>
<dbReference type="KEGG" id="chrb:DK843_19255"/>
<evidence type="ECO:0000313" key="2">
    <source>
        <dbReference type="Proteomes" id="UP000252038"/>
    </source>
</evidence>
<dbReference type="InterPro" id="IPR045864">
    <property type="entry name" value="aa-tRNA-synth_II/BPL/LPL"/>
</dbReference>
<reference evidence="1 2" key="1">
    <citation type="submission" date="2018-05" db="EMBL/GenBank/DDBJ databases">
        <title>Genome sequencing, assembly and analysis of the novel insecticidal bacterium, Chromobacterium phragmitis.</title>
        <authorList>
            <person name="Sparks M.E."/>
            <person name="Blackburn M.B."/>
            <person name="Gundersen-Rindal D.E."/>
        </authorList>
    </citation>
    <scope>NUCLEOTIDE SEQUENCE [LARGE SCALE GENOMIC DNA]</scope>
    <source>
        <strain evidence="1">IIBBL 274-1</strain>
    </source>
</reference>
<name>A0A344ULU6_9NEIS</name>
<dbReference type="AlphaFoldDB" id="A0A344ULU6"/>
<dbReference type="Proteomes" id="UP000252038">
    <property type="component" value="Chromosome"/>
</dbReference>
<gene>
    <name evidence="1" type="ORF">DK843_19255</name>
</gene>
<accession>A0A344ULU6</accession>
<organism evidence="1 2">
    <name type="scientific">Chromobacterium phragmitis</name>
    <dbReference type="NCBI Taxonomy" id="2202141"/>
    <lineage>
        <taxon>Bacteria</taxon>
        <taxon>Pseudomonadati</taxon>
        <taxon>Pseudomonadota</taxon>
        <taxon>Betaproteobacteria</taxon>
        <taxon>Neisseriales</taxon>
        <taxon>Chromobacteriaceae</taxon>
        <taxon>Chromobacterium</taxon>
    </lineage>
</organism>